<feature type="domain" description="Fe/B12 periplasmic-binding" evidence="5">
    <location>
        <begin position="54"/>
        <end position="312"/>
    </location>
</feature>
<accession>A0ABP3TYZ1</accession>
<dbReference type="InterPro" id="IPR002491">
    <property type="entry name" value="ABC_transptr_periplasmic_BD"/>
</dbReference>
<dbReference type="InterPro" id="IPR033870">
    <property type="entry name" value="FatB"/>
</dbReference>
<dbReference type="Gene3D" id="3.40.50.1980">
    <property type="entry name" value="Nitrogenase molybdenum iron protein domain"/>
    <property type="match status" value="2"/>
</dbReference>
<dbReference type="Pfam" id="PF01497">
    <property type="entry name" value="Peripla_BP_2"/>
    <property type="match status" value="1"/>
</dbReference>
<sequence length="312" mass="34934">MNKKVSMMITILIIAAISAFGLVKFKESNSNKGSGELTITHELGETILNKNPKKVVVFDYGILDSLDKIGIDVIALPKSNIPSHLEKYKDDKYINVGTLQEPNFEKINELKPDLVIISARQAKLYEEFKKISPTVYLTISNENYIDSFNSNMRVLGKIFDKEAFVDKELKKTHDNIKMLKEDIESSGKNALILMVNEGSLSAYGEDSRFGIIHKGFGFTPADKNIKTSTHGQNVSFEYVVEKNPDYIFVIDRGAVVGNNTTAKQVLENDLIKTTSAYKNNKIIYLNSHIWYVSVGGFNSTNMMADEIQGAIK</sequence>
<evidence type="ECO:0000313" key="7">
    <source>
        <dbReference type="Proteomes" id="UP001500339"/>
    </source>
</evidence>
<keyword evidence="7" id="KW-1185">Reference proteome</keyword>
<evidence type="ECO:0000256" key="4">
    <source>
        <dbReference type="ARBA" id="ARBA00022729"/>
    </source>
</evidence>
<dbReference type="RefSeq" id="WP_343767455.1">
    <property type="nucleotide sequence ID" value="NZ_BAAACF010000001.1"/>
</dbReference>
<evidence type="ECO:0000259" key="5">
    <source>
        <dbReference type="PROSITE" id="PS50983"/>
    </source>
</evidence>
<dbReference type="PROSITE" id="PS50983">
    <property type="entry name" value="FE_B12_PBP"/>
    <property type="match status" value="1"/>
</dbReference>
<comment type="subcellular location">
    <subcellularLocation>
        <location evidence="1">Cell envelope</location>
    </subcellularLocation>
</comment>
<evidence type="ECO:0000256" key="1">
    <source>
        <dbReference type="ARBA" id="ARBA00004196"/>
    </source>
</evidence>
<dbReference type="Proteomes" id="UP001500339">
    <property type="component" value="Unassembled WGS sequence"/>
</dbReference>
<keyword evidence="3" id="KW-0813">Transport</keyword>
<dbReference type="PANTHER" id="PTHR30532:SF28">
    <property type="entry name" value="PETROBACTIN-BINDING PROTEIN YCLQ"/>
    <property type="match status" value="1"/>
</dbReference>
<evidence type="ECO:0000256" key="3">
    <source>
        <dbReference type="ARBA" id="ARBA00022448"/>
    </source>
</evidence>
<reference evidence="7" key="1">
    <citation type="journal article" date="2019" name="Int. J. Syst. Evol. Microbiol.">
        <title>The Global Catalogue of Microorganisms (GCM) 10K type strain sequencing project: providing services to taxonomists for standard genome sequencing and annotation.</title>
        <authorList>
            <consortium name="The Broad Institute Genomics Platform"/>
            <consortium name="The Broad Institute Genome Sequencing Center for Infectious Disease"/>
            <person name="Wu L."/>
            <person name="Ma J."/>
        </authorList>
    </citation>
    <scope>NUCLEOTIDE SEQUENCE [LARGE SCALE GENOMIC DNA]</scope>
    <source>
        <strain evidence="7">JCM 1405</strain>
    </source>
</reference>
<keyword evidence="4" id="KW-0732">Signal</keyword>
<dbReference type="SUPFAM" id="SSF53807">
    <property type="entry name" value="Helical backbone' metal receptor"/>
    <property type="match status" value="1"/>
</dbReference>
<evidence type="ECO:0000313" key="6">
    <source>
        <dbReference type="EMBL" id="GAA0720888.1"/>
    </source>
</evidence>
<protein>
    <submittedName>
        <fullName evidence="6">Siderophore ABC transporter substrate-binding protein</fullName>
    </submittedName>
</protein>
<organism evidence="6 7">
    <name type="scientific">Clostridium malenominatum</name>
    <dbReference type="NCBI Taxonomy" id="1539"/>
    <lineage>
        <taxon>Bacteria</taxon>
        <taxon>Bacillati</taxon>
        <taxon>Bacillota</taxon>
        <taxon>Clostridia</taxon>
        <taxon>Eubacteriales</taxon>
        <taxon>Clostridiaceae</taxon>
        <taxon>Clostridium</taxon>
    </lineage>
</organism>
<name>A0ABP3TYZ1_9CLOT</name>
<dbReference type="PANTHER" id="PTHR30532">
    <property type="entry name" value="IRON III DICITRATE-BINDING PERIPLASMIC PROTEIN"/>
    <property type="match status" value="1"/>
</dbReference>
<dbReference type="CDD" id="cd01140">
    <property type="entry name" value="FatB"/>
    <property type="match status" value="1"/>
</dbReference>
<comment type="similarity">
    <text evidence="2">Belongs to the bacterial solute-binding protein 8 family.</text>
</comment>
<proteinExistence type="inferred from homology"/>
<dbReference type="InterPro" id="IPR051313">
    <property type="entry name" value="Bact_iron-sidero_bind"/>
</dbReference>
<evidence type="ECO:0000256" key="2">
    <source>
        <dbReference type="ARBA" id="ARBA00008814"/>
    </source>
</evidence>
<gene>
    <name evidence="6" type="ORF">GCM10008905_10610</name>
</gene>
<comment type="caution">
    <text evidence="6">The sequence shown here is derived from an EMBL/GenBank/DDBJ whole genome shotgun (WGS) entry which is preliminary data.</text>
</comment>
<dbReference type="EMBL" id="BAAACF010000001">
    <property type="protein sequence ID" value="GAA0720888.1"/>
    <property type="molecule type" value="Genomic_DNA"/>
</dbReference>